<keyword evidence="6 10" id="KW-0472">Membrane</keyword>
<sequence>MIKPFISLRRRFTSLRWRTRITLWAGATIAGLMVVMFARLADVALTQFAEQSSAHPWMPFLYTPLVGMLVVWLTTRFFAGAQGSGIPQVIAATRLANKGQDVSKLVSLRIALAKIGLGTLALTGGFSAGREGPSVQVAASIMHFFHRYLPNARIIRSEDLILAGGAAGIAAAFNTPLAGVAFAVEELGRKLETRTSGVLLSTIILSGMVAIALQGNYNYFGHLDVEGI</sequence>
<protein>
    <submittedName>
        <fullName evidence="11">Chloride channel protein</fullName>
    </submittedName>
</protein>
<accession>A0ABY2U6S6</accession>
<keyword evidence="3 10" id="KW-0812">Transmembrane</keyword>
<dbReference type="PANTHER" id="PTHR43427">
    <property type="entry name" value="CHLORIDE CHANNEL PROTEIN CLC-E"/>
    <property type="match status" value="1"/>
</dbReference>
<proteinExistence type="predicted"/>
<evidence type="ECO:0000256" key="4">
    <source>
        <dbReference type="ARBA" id="ARBA00022989"/>
    </source>
</evidence>
<keyword evidence="9" id="KW-0407">Ion channel</keyword>
<evidence type="ECO:0000256" key="1">
    <source>
        <dbReference type="ARBA" id="ARBA00004141"/>
    </source>
</evidence>
<feature type="transmembrane region" description="Helical" evidence="10">
    <location>
        <begin position="21"/>
        <end position="40"/>
    </location>
</feature>
<dbReference type="SUPFAM" id="SSF81340">
    <property type="entry name" value="Clc chloride channel"/>
    <property type="match status" value="1"/>
</dbReference>
<evidence type="ECO:0000256" key="3">
    <source>
        <dbReference type="ARBA" id="ARBA00022692"/>
    </source>
</evidence>
<dbReference type="InterPro" id="IPR001807">
    <property type="entry name" value="ClC"/>
</dbReference>
<comment type="subcellular location">
    <subcellularLocation>
        <location evidence="1">Membrane</location>
        <topology evidence="1">Multi-pass membrane protein</topology>
    </subcellularLocation>
</comment>
<feature type="transmembrane region" description="Helical" evidence="10">
    <location>
        <begin position="196"/>
        <end position="213"/>
    </location>
</feature>
<name>A0ABY2U6S6_9PSED</name>
<feature type="transmembrane region" description="Helical" evidence="10">
    <location>
        <begin position="60"/>
        <end position="79"/>
    </location>
</feature>
<dbReference type="PANTHER" id="PTHR43427:SF6">
    <property type="entry name" value="CHLORIDE CHANNEL PROTEIN CLC-E"/>
    <property type="match status" value="1"/>
</dbReference>
<dbReference type="RefSeq" id="WP_171045818.1">
    <property type="nucleotide sequence ID" value="NZ_VBVZ01000114.1"/>
</dbReference>
<evidence type="ECO:0000256" key="6">
    <source>
        <dbReference type="ARBA" id="ARBA00023136"/>
    </source>
</evidence>
<keyword evidence="7" id="KW-0869">Chloride channel</keyword>
<evidence type="ECO:0000313" key="12">
    <source>
        <dbReference type="Proteomes" id="UP000304941"/>
    </source>
</evidence>
<gene>
    <name evidence="11" type="ORF">FEM54_10055</name>
</gene>
<dbReference type="Gene3D" id="1.10.3080.10">
    <property type="entry name" value="Clc chloride channel"/>
    <property type="match status" value="1"/>
</dbReference>
<dbReference type="PRINTS" id="PR00762">
    <property type="entry name" value="CLCHANNEL"/>
</dbReference>
<evidence type="ECO:0000256" key="10">
    <source>
        <dbReference type="SAM" id="Phobius"/>
    </source>
</evidence>
<keyword evidence="2" id="KW-0813">Transport</keyword>
<organism evidence="11 12">
    <name type="scientific">Pseudomonas edaphica</name>
    <dbReference type="NCBI Taxonomy" id="2006980"/>
    <lineage>
        <taxon>Bacteria</taxon>
        <taxon>Pseudomonadati</taxon>
        <taxon>Pseudomonadota</taxon>
        <taxon>Gammaproteobacteria</taxon>
        <taxon>Pseudomonadales</taxon>
        <taxon>Pseudomonadaceae</taxon>
        <taxon>Pseudomonas</taxon>
    </lineage>
</organism>
<evidence type="ECO:0000256" key="9">
    <source>
        <dbReference type="ARBA" id="ARBA00023303"/>
    </source>
</evidence>
<evidence type="ECO:0000313" key="11">
    <source>
        <dbReference type="EMBL" id="TLG92119.1"/>
    </source>
</evidence>
<keyword evidence="12" id="KW-1185">Reference proteome</keyword>
<evidence type="ECO:0000256" key="2">
    <source>
        <dbReference type="ARBA" id="ARBA00022448"/>
    </source>
</evidence>
<reference evidence="11 12" key="1">
    <citation type="submission" date="2019-05" db="EMBL/GenBank/DDBJ databases">
        <title>Pseudomonas edaphica sp. nov., isolated from rhizospheric soil of Cistus ladanifer L. in Spain.</title>
        <authorList>
            <person name="Peix A."/>
        </authorList>
    </citation>
    <scope>NUCLEOTIDE SEQUENCE [LARGE SCALE GENOMIC DNA]</scope>
    <source>
        <strain evidence="11 12">RD25</strain>
    </source>
</reference>
<evidence type="ECO:0000256" key="8">
    <source>
        <dbReference type="ARBA" id="ARBA00023214"/>
    </source>
</evidence>
<evidence type="ECO:0000256" key="7">
    <source>
        <dbReference type="ARBA" id="ARBA00023173"/>
    </source>
</evidence>
<dbReference type="InterPro" id="IPR050368">
    <property type="entry name" value="ClC-type_chloride_channel"/>
</dbReference>
<keyword evidence="5" id="KW-0406">Ion transport</keyword>
<dbReference type="Proteomes" id="UP000304941">
    <property type="component" value="Unassembled WGS sequence"/>
</dbReference>
<keyword evidence="8" id="KW-0868">Chloride</keyword>
<keyword evidence="4 10" id="KW-1133">Transmembrane helix</keyword>
<evidence type="ECO:0000256" key="5">
    <source>
        <dbReference type="ARBA" id="ARBA00023065"/>
    </source>
</evidence>
<dbReference type="Pfam" id="PF00654">
    <property type="entry name" value="Voltage_CLC"/>
    <property type="match status" value="1"/>
</dbReference>
<comment type="caution">
    <text evidence="11">The sequence shown here is derived from an EMBL/GenBank/DDBJ whole genome shotgun (WGS) entry which is preliminary data.</text>
</comment>
<feature type="non-terminal residue" evidence="11">
    <location>
        <position position="228"/>
    </location>
</feature>
<feature type="transmembrane region" description="Helical" evidence="10">
    <location>
        <begin position="160"/>
        <end position="184"/>
    </location>
</feature>
<dbReference type="InterPro" id="IPR014743">
    <property type="entry name" value="Cl-channel_core"/>
</dbReference>
<dbReference type="EMBL" id="VBVZ01000114">
    <property type="protein sequence ID" value="TLG92119.1"/>
    <property type="molecule type" value="Genomic_DNA"/>
</dbReference>